<dbReference type="STRING" id="33097.A0A150FT57"/>
<comment type="caution">
    <text evidence="2">The sequence shown here is derived from an EMBL/GenBank/DDBJ whole genome shotgun (WGS) entry which is preliminary data.</text>
</comment>
<sequence length="232" mass="24677">MAKGRQLEQAGDRRQPEQPEGQPLRQRGRPRAAASGCAAQRGAGGSGSGAPPAGLPRLAVLVGLPGSGKSTFARALEASGWWDRICQDECGSRTAAEAAFTAALLRDPPAGSRRRPVVLDRCSPDAADRRSWLDLALIGRRDKGIVAVFFDVDAATCKQRVAARTDHPTIPHGRGRRIVDSFAARLQLPTAVEGFERVYTLRSTDDAEALLTAWGAGGLLMVDDEGEEGLLE</sequence>
<dbReference type="EMBL" id="LSYV01002276">
    <property type="protein sequence ID" value="KXZ40803.1"/>
    <property type="molecule type" value="Genomic_DNA"/>
</dbReference>
<name>A0A150FT57_GONPE</name>
<dbReference type="AlphaFoldDB" id="A0A150FT57"/>
<protein>
    <submittedName>
        <fullName evidence="2">Uncharacterized protein</fullName>
    </submittedName>
</protein>
<evidence type="ECO:0000313" key="2">
    <source>
        <dbReference type="EMBL" id="KXZ40803.1"/>
    </source>
</evidence>
<dbReference type="OrthoDB" id="3512845at2759"/>
<dbReference type="Gene3D" id="3.40.50.300">
    <property type="entry name" value="P-loop containing nucleotide triphosphate hydrolases"/>
    <property type="match status" value="1"/>
</dbReference>
<keyword evidence="3" id="KW-1185">Reference proteome</keyword>
<dbReference type="InterPro" id="IPR052732">
    <property type="entry name" value="Cell-binding_unc_protein"/>
</dbReference>
<accession>A0A150FT57</accession>
<proteinExistence type="predicted"/>
<gene>
    <name evidence="2" type="ORF">GPECTOR_2295g1219</name>
</gene>
<dbReference type="PANTHER" id="PTHR43883:SF1">
    <property type="entry name" value="GLUCONOKINASE"/>
    <property type="match status" value="1"/>
</dbReference>
<dbReference type="Pfam" id="PF13671">
    <property type="entry name" value="AAA_33"/>
    <property type="match status" value="1"/>
</dbReference>
<organism evidence="2 3">
    <name type="scientific">Gonium pectorale</name>
    <name type="common">Green alga</name>
    <dbReference type="NCBI Taxonomy" id="33097"/>
    <lineage>
        <taxon>Eukaryota</taxon>
        <taxon>Viridiplantae</taxon>
        <taxon>Chlorophyta</taxon>
        <taxon>core chlorophytes</taxon>
        <taxon>Chlorophyceae</taxon>
        <taxon>CS clade</taxon>
        <taxon>Chlamydomonadales</taxon>
        <taxon>Volvocaceae</taxon>
        <taxon>Gonium</taxon>
    </lineage>
</organism>
<dbReference type="SUPFAM" id="SSF52540">
    <property type="entry name" value="P-loop containing nucleoside triphosphate hydrolases"/>
    <property type="match status" value="1"/>
</dbReference>
<dbReference type="PANTHER" id="PTHR43883">
    <property type="entry name" value="SLR0207 PROTEIN"/>
    <property type="match status" value="1"/>
</dbReference>
<evidence type="ECO:0000256" key="1">
    <source>
        <dbReference type="SAM" id="MobiDB-lite"/>
    </source>
</evidence>
<dbReference type="InterPro" id="IPR027417">
    <property type="entry name" value="P-loop_NTPase"/>
</dbReference>
<evidence type="ECO:0000313" key="3">
    <source>
        <dbReference type="Proteomes" id="UP000075714"/>
    </source>
</evidence>
<feature type="region of interest" description="Disordered" evidence="1">
    <location>
        <begin position="1"/>
        <end position="51"/>
    </location>
</feature>
<dbReference type="Proteomes" id="UP000075714">
    <property type="component" value="Unassembled WGS sequence"/>
</dbReference>
<reference evidence="3" key="1">
    <citation type="journal article" date="2016" name="Nat. Commun.">
        <title>The Gonium pectorale genome demonstrates co-option of cell cycle regulation during the evolution of multicellularity.</title>
        <authorList>
            <person name="Hanschen E.R."/>
            <person name="Marriage T.N."/>
            <person name="Ferris P.J."/>
            <person name="Hamaji T."/>
            <person name="Toyoda A."/>
            <person name="Fujiyama A."/>
            <person name="Neme R."/>
            <person name="Noguchi H."/>
            <person name="Minakuchi Y."/>
            <person name="Suzuki M."/>
            <person name="Kawai-Toyooka H."/>
            <person name="Smith D.R."/>
            <person name="Sparks H."/>
            <person name="Anderson J."/>
            <person name="Bakaric R."/>
            <person name="Luria V."/>
            <person name="Karger A."/>
            <person name="Kirschner M.W."/>
            <person name="Durand P.M."/>
            <person name="Michod R.E."/>
            <person name="Nozaki H."/>
            <person name="Olson B.J."/>
        </authorList>
    </citation>
    <scope>NUCLEOTIDE SEQUENCE [LARGE SCALE GENOMIC DNA]</scope>
    <source>
        <strain evidence="3">NIES-2863</strain>
    </source>
</reference>
<feature type="compositionally biased region" description="Low complexity" evidence="1">
    <location>
        <begin position="31"/>
        <end position="41"/>
    </location>
</feature>